<evidence type="ECO:0000313" key="3">
    <source>
        <dbReference type="Proteomes" id="UP000256373"/>
    </source>
</evidence>
<proteinExistence type="predicted"/>
<sequence>MEIYDELEIEIFHTLEKIRRVESMINRHVDSGSEDLIINQYISLKKELSQQLADLLSQATNAKVQIAA</sequence>
<keyword evidence="1" id="KW-0175">Coiled coil</keyword>
<accession>A0A3D8YA18</accession>
<keyword evidence="3" id="KW-1185">Reference proteome</keyword>
<name>A0A3D8YA18_9BACT</name>
<dbReference type="OrthoDB" id="965279at2"/>
<evidence type="ECO:0000313" key="2">
    <source>
        <dbReference type="EMBL" id="REA60423.1"/>
    </source>
</evidence>
<feature type="coiled-coil region" evidence="1">
    <location>
        <begin position="38"/>
        <end position="65"/>
    </location>
</feature>
<reference evidence="2 3" key="1">
    <citation type="submission" date="2018-07" db="EMBL/GenBank/DDBJ databases">
        <title>Dyadobacter roseus sp. nov., isolated from rose rhizosphere soil.</title>
        <authorList>
            <person name="Chen L."/>
        </authorList>
    </citation>
    <scope>NUCLEOTIDE SEQUENCE [LARGE SCALE GENOMIC DNA]</scope>
    <source>
        <strain evidence="2 3">RS19</strain>
    </source>
</reference>
<organism evidence="2 3">
    <name type="scientific">Dyadobacter luteus</name>
    <dbReference type="NCBI Taxonomy" id="2259619"/>
    <lineage>
        <taxon>Bacteria</taxon>
        <taxon>Pseudomonadati</taxon>
        <taxon>Bacteroidota</taxon>
        <taxon>Cytophagia</taxon>
        <taxon>Cytophagales</taxon>
        <taxon>Spirosomataceae</taxon>
        <taxon>Dyadobacter</taxon>
    </lineage>
</organism>
<protein>
    <submittedName>
        <fullName evidence="2">Uncharacterized protein</fullName>
    </submittedName>
</protein>
<gene>
    <name evidence="2" type="ORF">DSL64_15040</name>
</gene>
<evidence type="ECO:0000256" key="1">
    <source>
        <dbReference type="SAM" id="Coils"/>
    </source>
</evidence>
<dbReference type="AlphaFoldDB" id="A0A3D8YA18"/>
<dbReference type="RefSeq" id="WP_115831738.1">
    <property type="nucleotide sequence ID" value="NZ_QNUL01000011.1"/>
</dbReference>
<comment type="caution">
    <text evidence="2">The sequence shown here is derived from an EMBL/GenBank/DDBJ whole genome shotgun (WGS) entry which is preliminary data.</text>
</comment>
<dbReference type="Proteomes" id="UP000256373">
    <property type="component" value="Unassembled WGS sequence"/>
</dbReference>
<dbReference type="EMBL" id="QNUL01000011">
    <property type="protein sequence ID" value="REA60423.1"/>
    <property type="molecule type" value="Genomic_DNA"/>
</dbReference>